<dbReference type="InterPro" id="IPR015947">
    <property type="entry name" value="PUA-like_sf"/>
</dbReference>
<evidence type="ECO:0000313" key="3">
    <source>
        <dbReference type="Proteomes" id="UP000216681"/>
    </source>
</evidence>
<dbReference type="EMBL" id="NGPX01000014">
    <property type="protein sequence ID" value="OYS94535.1"/>
    <property type="molecule type" value="Genomic_DNA"/>
</dbReference>
<comment type="caution">
    <text evidence="2">The sequence shown here is derived from an EMBL/GenBank/DDBJ whole genome shotgun (WGS) entry which is preliminary data.</text>
</comment>
<protein>
    <recommendedName>
        <fullName evidence="1">DUF3850 domain-containing protein</fullName>
    </recommendedName>
</protein>
<gene>
    <name evidence="2" type="ORF">CBG15_03900</name>
</gene>
<evidence type="ECO:0000313" key="2">
    <source>
        <dbReference type="EMBL" id="OYS94535.1"/>
    </source>
</evidence>
<dbReference type="Pfam" id="PF12961">
    <property type="entry name" value="DUF3850"/>
    <property type="match status" value="1"/>
</dbReference>
<reference evidence="2 3" key="1">
    <citation type="submission" date="2017-05" db="EMBL/GenBank/DDBJ databases">
        <authorList>
            <person name="Lin X.B."/>
            <person name="Stothard P."/>
            <person name="Tasseva G."/>
            <person name="Walter J."/>
        </authorList>
    </citation>
    <scope>NUCLEOTIDE SEQUENCE [LARGE SCALE GENOMIC DNA]</scope>
    <source>
        <strain evidence="2 3">105n</strain>
    </source>
</reference>
<dbReference type="SUPFAM" id="SSF88697">
    <property type="entry name" value="PUA domain-like"/>
    <property type="match status" value="1"/>
</dbReference>
<organism evidence="2 3">
    <name type="scientific">Limosilactobacillus reuteri</name>
    <name type="common">Lactobacillus reuteri</name>
    <dbReference type="NCBI Taxonomy" id="1598"/>
    <lineage>
        <taxon>Bacteria</taxon>
        <taxon>Bacillati</taxon>
        <taxon>Bacillota</taxon>
        <taxon>Bacilli</taxon>
        <taxon>Lactobacillales</taxon>
        <taxon>Lactobacillaceae</taxon>
        <taxon>Limosilactobacillus</taxon>
    </lineage>
</organism>
<evidence type="ECO:0000259" key="1">
    <source>
        <dbReference type="Pfam" id="PF12961"/>
    </source>
</evidence>
<sequence>MIEVIDNQTGSKSIIRKYYSLGRKKNGDKYFKITGITEFYKQHAKNLQKDAVVIILPSLWQQDNSVRLRSRIIDDSFLHCEVLDLGVKYWQEIWKGHLSPNWIENLEGIEAIIKQPKQPKTIDLKIEPKYFEAQEKGNKNFEIRKNDRGYQVGDLLFLHEYEDSQYTGRLLVRKVTYITSYKQKEGYVVLGTTRLVSEN</sequence>
<feature type="domain" description="DUF3850" evidence="1">
    <location>
        <begin position="123"/>
        <end position="191"/>
    </location>
</feature>
<name>A0AB73R1I8_LIMRT</name>
<dbReference type="Gene3D" id="2.30.130.30">
    <property type="entry name" value="Hypothetical protein"/>
    <property type="match status" value="1"/>
</dbReference>
<reference evidence="2 3" key="2">
    <citation type="submission" date="2017-09" db="EMBL/GenBank/DDBJ databases">
        <title>Tripartite evolution among Lactobacillus johnsonii, Lactobacillus taiwanensis, Lactobacillus reuteri and their rodent host.</title>
        <authorList>
            <person name="Wang T."/>
            <person name="Knowles S."/>
            <person name="Cheng C."/>
        </authorList>
    </citation>
    <scope>NUCLEOTIDE SEQUENCE [LARGE SCALE GENOMIC DNA]</scope>
    <source>
        <strain evidence="2 3">105n</strain>
    </source>
</reference>
<proteinExistence type="predicted"/>
<dbReference type="AlphaFoldDB" id="A0AB73R1I8"/>
<dbReference type="Proteomes" id="UP000216681">
    <property type="component" value="Unassembled WGS sequence"/>
</dbReference>
<dbReference type="InterPro" id="IPR039440">
    <property type="entry name" value="DUF3850"/>
</dbReference>
<accession>A0AB73R1I8</accession>